<evidence type="ECO:0000313" key="3">
    <source>
        <dbReference type="Proteomes" id="UP000004994"/>
    </source>
</evidence>
<accession>A0A3Q7H9H3</accession>
<name>A0A3Q7H9H3_SOLLC</name>
<keyword evidence="3" id="KW-1185">Reference proteome</keyword>
<feature type="region of interest" description="Disordered" evidence="1">
    <location>
        <begin position="1"/>
        <end position="29"/>
    </location>
</feature>
<protein>
    <submittedName>
        <fullName evidence="2">Uncharacterized protein</fullName>
    </submittedName>
</protein>
<dbReference type="EnsemblPlants" id="Solyc05g014360.1.1">
    <property type="protein sequence ID" value="Solyc05g014360.1.1.1"/>
    <property type="gene ID" value="Solyc05g014360.1"/>
</dbReference>
<feature type="compositionally biased region" description="Polar residues" evidence="1">
    <location>
        <begin position="1"/>
        <end position="15"/>
    </location>
</feature>
<dbReference type="AlphaFoldDB" id="A0A3Q7H9H3"/>
<proteinExistence type="predicted"/>
<reference evidence="2" key="1">
    <citation type="journal article" date="2012" name="Nature">
        <title>The tomato genome sequence provides insights into fleshy fruit evolution.</title>
        <authorList>
            <consortium name="Tomato Genome Consortium"/>
        </authorList>
    </citation>
    <scope>NUCLEOTIDE SEQUENCE [LARGE SCALE GENOMIC DNA]</scope>
    <source>
        <strain evidence="2">cv. Heinz 1706</strain>
    </source>
</reference>
<dbReference type="PaxDb" id="4081-Solyc05g014360.1.1"/>
<dbReference type="Proteomes" id="UP000004994">
    <property type="component" value="Chromosome 5"/>
</dbReference>
<evidence type="ECO:0000256" key="1">
    <source>
        <dbReference type="SAM" id="MobiDB-lite"/>
    </source>
</evidence>
<reference evidence="2" key="2">
    <citation type="submission" date="2019-01" db="UniProtKB">
        <authorList>
            <consortium name="EnsemblPlants"/>
        </authorList>
    </citation>
    <scope>IDENTIFICATION</scope>
    <source>
        <strain evidence="2">cv. Heinz 1706</strain>
    </source>
</reference>
<sequence>MIRPKTSSLVTSGNPENGKRRRQSLATRAARVHASERDMTIDAIWYILLFKLGI</sequence>
<evidence type="ECO:0000313" key="2">
    <source>
        <dbReference type="EnsemblPlants" id="Solyc05g014360.1.1.1"/>
    </source>
</evidence>
<organism evidence="2">
    <name type="scientific">Solanum lycopersicum</name>
    <name type="common">Tomato</name>
    <name type="synonym">Lycopersicon esculentum</name>
    <dbReference type="NCBI Taxonomy" id="4081"/>
    <lineage>
        <taxon>Eukaryota</taxon>
        <taxon>Viridiplantae</taxon>
        <taxon>Streptophyta</taxon>
        <taxon>Embryophyta</taxon>
        <taxon>Tracheophyta</taxon>
        <taxon>Spermatophyta</taxon>
        <taxon>Magnoliopsida</taxon>
        <taxon>eudicotyledons</taxon>
        <taxon>Gunneridae</taxon>
        <taxon>Pentapetalae</taxon>
        <taxon>asterids</taxon>
        <taxon>lamiids</taxon>
        <taxon>Solanales</taxon>
        <taxon>Solanaceae</taxon>
        <taxon>Solanoideae</taxon>
        <taxon>Solaneae</taxon>
        <taxon>Solanum</taxon>
        <taxon>Solanum subgen. Lycopersicon</taxon>
    </lineage>
</organism>
<dbReference type="Gramene" id="Solyc05g014360.1.1">
    <property type="protein sequence ID" value="Solyc05g014360.1.1.1"/>
    <property type="gene ID" value="Solyc05g014360.1"/>
</dbReference>
<dbReference type="InParanoid" id="A0A3Q7H9H3"/>